<dbReference type="OrthoDB" id="5537330at2759"/>
<name>A0A194S870_RHOGW</name>
<gene>
    <name evidence="2" type="ORF">RHOBADRAFT_52654</name>
</gene>
<proteinExistence type="predicted"/>
<keyword evidence="3" id="KW-1185">Reference proteome</keyword>
<dbReference type="Gene3D" id="1.20.1290.10">
    <property type="entry name" value="AhpD-like"/>
    <property type="match status" value="1"/>
</dbReference>
<protein>
    <recommendedName>
        <fullName evidence="4">Carboxymuconolactone decarboxylase-like domain-containing protein</fullName>
    </recommendedName>
</protein>
<dbReference type="STRING" id="578459.A0A194S870"/>
<dbReference type="OMA" id="ADQLYLH"/>
<evidence type="ECO:0008006" key="4">
    <source>
        <dbReference type="Google" id="ProtNLM"/>
    </source>
</evidence>
<dbReference type="GeneID" id="28976892"/>
<dbReference type="InterPro" id="IPR029032">
    <property type="entry name" value="AhpD-like"/>
</dbReference>
<evidence type="ECO:0000256" key="1">
    <source>
        <dbReference type="SAM" id="MobiDB-lite"/>
    </source>
</evidence>
<reference evidence="2 3" key="1">
    <citation type="journal article" date="2015" name="Front. Microbiol.">
        <title>Genome sequence of the plant growth promoting endophytic yeast Rhodotorula graminis WP1.</title>
        <authorList>
            <person name="Firrincieli A."/>
            <person name="Otillar R."/>
            <person name="Salamov A."/>
            <person name="Schmutz J."/>
            <person name="Khan Z."/>
            <person name="Redman R.S."/>
            <person name="Fleck N.D."/>
            <person name="Lindquist E."/>
            <person name="Grigoriev I.V."/>
            <person name="Doty S.L."/>
        </authorList>
    </citation>
    <scope>NUCLEOTIDE SEQUENCE [LARGE SCALE GENOMIC DNA]</scope>
    <source>
        <strain evidence="2 3">WP1</strain>
    </source>
</reference>
<dbReference type="EMBL" id="KQ474076">
    <property type="protein sequence ID" value="KPV76680.1"/>
    <property type="molecule type" value="Genomic_DNA"/>
</dbReference>
<accession>A0A194S870</accession>
<dbReference type="InterPro" id="IPR052999">
    <property type="entry name" value="PTS1_Protein"/>
</dbReference>
<evidence type="ECO:0000313" key="2">
    <source>
        <dbReference type="EMBL" id="KPV76680.1"/>
    </source>
</evidence>
<feature type="region of interest" description="Disordered" evidence="1">
    <location>
        <begin position="185"/>
        <end position="205"/>
    </location>
</feature>
<sequence>MPLVPPQAIPTFLRSLSSSLPSSSPQSATALVSLLAATSLGHGQTWLPHCLKLALDPHPRLAPGVAVPPEPVDHPLLDLDLHPRRFLVAQLKEALVKSASLIGVPRVICALIDLEGALEDPRDLSKAFVRRGLEEGTVAERRQAGRRGLRSVYRSELDGIFDLMHERGLDDLRYLSETTTYGTFLTPHAAPVPRRDASTPPSPDPLAHDPRLLSLVTLACLVPQRSARELHWHLRGAIRRGWTRDEVEQVQGAVEQACEACGVDGVGEGMPRVRDVEVQDEERL</sequence>
<evidence type="ECO:0000313" key="3">
    <source>
        <dbReference type="Proteomes" id="UP000053890"/>
    </source>
</evidence>
<dbReference type="PANTHER" id="PTHR28180">
    <property type="entry name" value="CONSERVED MITOCHONDRIAL PROTEIN-RELATED"/>
    <property type="match status" value="1"/>
</dbReference>
<dbReference type="RefSeq" id="XP_018272729.1">
    <property type="nucleotide sequence ID" value="XM_018416444.1"/>
</dbReference>
<dbReference type="SUPFAM" id="SSF69118">
    <property type="entry name" value="AhpD-like"/>
    <property type="match status" value="1"/>
</dbReference>
<dbReference type="Proteomes" id="UP000053890">
    <property type="component" value="Unassembled WGS sequence"/>
</dbReference>
<organism evidence="2 3">
    <name type="scientific">Rhodotorula graminis (strain WP1)</name>
    <dbReference type="NCBI Taxonomy" id="578459"/>
    <lineage>
        <taxon>Eukaryota</taxon>
        <taxon>Fungi</taxon>
        <taxon>Dikarya</taxon>
        <taxon>Basidiomycota</taxon>
        <taxon>Pucciniomycotina</taxon>
        <taxon>Microbotryomycetes</taxon>
        <taxon>Sporidiobolales</taxon>
        <taxon>Sporidiobolaceae</taxon>
        <taxon>Rhodotorula</taxon>
    </lineage>
</organism>
<dbReference type="AlphaFoldDB" id="A0A194S870"/>